<evidence type="ECO:0000313" key="3">
    <source>
        <dbReference type="WBParaSite" id="jg8767"/>
    </source>
</evidence>
<organism evidence="2 3">
    <name type="scientific">Ditylenchus dipsaci</name>
    <dbReference type="NCBI Taxonomy" id="166011"/>
    <lineage>
        <taxon>Eukaryota</taxon>
        <taxon>Metazoa</taxon>
        <taxon>Ecdysozoa</taxon>
        <taxon>Nematoda</taxon>
        <taxon>Chromadorea</taxon>
        <taxon>Rhabditida</taxon>
        <taxon>Tylenchina</taxon>
        <taxon>Tylenchomorpha</taxon>
        <taxon>Sphaerularioidea</taxon>
        <taxon>Anguinidae</taxon>
        <taxon>Anguininae</taxon>
        <taxon>Ditylenchus</taxon>
    </lineage>
</organism>
<evidence type="ECO:0000256" key="1">
    <source>
        <dbReference type="SAM" id="SignalP"/>
    </source>
</evidence>
<dbReference type="Proteomes" id="UP000887574">
    <property type="component" value="Unplaced"/>
</dbReference>
<dbReference type="WBParaSite" id="jg8767">
    <property type="protein sequence ID" value="jg8767"/>
    <property type="gene ID" value="jg8767"/>
</dbReference>
<sequence length="71" mass="8209">MQIPNDVLLEFFLRLLVWLNYQSAEGCANNGRRSLKAWDFPLSKSSLQKQFFQATGQTTEKNVINLTEVLF</sequence>
<name>A0A915ES83_9BILA</name>
<keyword evidence="1" id="KW-0732">Signal</keyword>
<protein>
    <submittedName>
        <fullName evidence="3">Uncharacterized protein</fullName>
    </submittedName>
</protein>
<feature type="chain" id="PRO_5037985124" evidence="1">
    <location>
        <begin position="25"/>
        <end position="71"/>
    </location>
</feature>
<reference evidence="3" key="1">
    <citation type="submission" date="2022-11" db="UniProtKB">
        <authorList>
            <consortium name="WormBaseParasite"/>
        </authorList>
    </citation>
    <scope>IDENTIFICATION</scope>
</reference>
<keyword evidence="2" id="KW-1185">Reference proteome</keyword>
<dbReference type="AlphaFoldDB" id="A0A915ES83"/>
<evidence type="ECO:0000313" key="2">
    <source>
        <dbReference type="Proteomes" id="UP000887574"/>
    </source>
</evidence>
<accession>A0A915ES83</accession>
<proteinExistence type="predicted"/>
<feature type="signal peptide" evidence="1">
    <location>
        <begin position="1"/>
        <end position="24"/>
    </location>
</feature>